<dbReference type="EMBL" id="PYVU01000032">
    <property type="protein sequence ID" value="PTB96882.1"/>
    <property type="molecule type" value="Genomic_DNA"/>
</dbReference>
<dbReference type="AlphaFoldDB" id="A0A2T4DSU8"/>
<protein>
    <submittedName>
        <fullName evidence="1">Uncharacterized protein</fullName>
    </submittedName>
</protein>
<accession>A0A2T4DSU8</accession>
<sequence>MLKASPTYHKGINFIQISSLPLEQQELFQEWVPQSCIMEIKINNIVMDDCVEYQDYTYWFNFQFAQSNTLLDISL</sequence>
<evidence type="ECO:0000313" key="1">
    <source>
        <dbReference type="EMBL" id="PTB96882.1"/>
    </source>
</evidence>
<dbReference type="Proteomes" id="UP000240608">
    <property type="component" value="Unassembled WGS sequence"/>
</dbReference>
<reference evidence="1 2" key="1">
    <citation type="submission" date="2018-03" db="EMBL/GenBank/DDBJ databases">
        <title>Cross-interface Injection: A General Nanoliter Liquid Handling Method Applied to Single Cells Genome Amplification Automated Nanoliter Liquid Handling Applied to Single Cell Multiple Displacement Amplification.</title>
        <authorList>
            <person name="Yun J."/>
            <person name="Xu P."/>
            <person name="Xu J."/>
            <person name="Dai X."/>
            <person name="Wang Y."/>
            <person name="Zheng X."/>
            <person name="Cao C."/>
            <person name="Yi Q."/>
            <person name="Zhu Y."/>
            <person name="Wang L."/>
            <person name="Dong Z."/>
            <person name="Huang Y."/>
            <person name="Huang L."/>
            <person name="Du W."/>
        </authorList>
    </citation>
    <scope>NUCLEOTIDE SEQUENCE [LARGE SCALE GENOMIC DNA]</scope>
    <source>
        <strain evidence="1 2">Z-D1-2</strain>
    </source>
</reference>
<name>A0A2T4DSU8_9BACT</name>
<gene>
    <name evidence="1" type="ORF">C9994_05315</name>
</gene>
<evidence type="ECO:0000313" key="2">
    <source>
        <dbReference type="Proteomes" id="UP000240608"/>
    </source>
</evidence>
<organism evidence="1 2">
    <name type="scientific">Marivirga lumbricoides</name>
    <dbReference type="NCBI Taxonomy" id="1046115"/>
    <lineage>
        <taxon>Bacteria</taxon>
        <taxon>Pseudomonadati</taxon>
        <taxon>Bacteroidota</taxon>
        <taxon>Cytophagia</taxon>
        <taxon>Cytophagales</taxon>
        <taxon>Marivirgaceae</taxon>
        <taxon>Marivirga</taxon>
    </lineage>
</organism>
<proteinExistence type="predicted"/>
<comment type="caution">
    <text evidence="1">The sequence shown here is derived from an EMBL/GenBank/DDBJ whole genome shotgun (WGS) entry which is preliminary data.</text>
</comment>